<protein>
    <submittedName>
        <fullName evidence="1">PAAR domain-containing protein</fullName>
    </submittedName>
</protein>
<evidence type="ECO:0000313" key="3">
    <source>
        <dbReference type="Proteomes" id="UP000521676"/>
    </source>
</evidence>
<name>A0A8T7LX75_9CHLR</name>
<dbReference type="RefSeq" id="WP_341469329.1">
    <property type="nucleotide sequence ID" value="NZ_CP128399.1"/>
</dbReference>
<keyword evidence="4" id="KW-1185">Reference proteome</keyword>
<reference evidence="2" key="2">
    <citation type="journal article" date="2024" name="Nature">
        <title>Anoxygenic phototroph of the Chloroflexota uses a type I reaction centre.</title>
        <authorList>
            <person name="Tsuji J.M."/>
            <person name="Shaw N.A."/>
            <person name="Nagashima S."/>
            <person name="Venkiteswaran J.J."/>
            <person name="Schiff S.L."/>
            <person name="Watanabe T."/>
            <person name="Fukui M."/>
            <person name="Hanada S."/>
            <person name="Tank M."/>
            <person name="Neufeld J.D."/>
        </authorList>
    </citation>
    <scope>NUCLEOTIDE SEQUENCE</scope>
    <source>
        <strain evidence="2">L227-S17</strain>
    </source>
</reference>
<dbReference type="Proteomes" id="UP000521676">
    <property type="component" value="Unassembled WGS sequence"/>
</dbReference>
<dbReference type="InterPro" id="IPR008727">
    <property type="entry name" value="PAAR_motif"/>
</dbReference>
<dbReference type="Gene3D" id="2.60.200.60">
    <property type="match status" value="1"/>
</dbReference>
<organism evidence="1 3">
    <name type="scientific">Candidatus Chlorohelix allophototropha</name>
    <dbReference type="NCBI Taxonomy" id="3003348"/>
    <lineage>
        <taxon>Bacteria</taxon>
        <taxon>Bacillati</taxon>
        <taxon>Chloroflexota</taxon>
        <taxon>Chloroflexia</taxon>
        <taxon>Candidatus Chloroheliales</taxon>
        <taxon>Candidatus Chloroheliaceae</taxon>
        <taxon>Candidatus Chlorohelix</taxon>
    </lineage>
</organism>
<dbReference type="Pfam" id="PF05488">
    <property type="entry name" value="PAAR_motif"/>
    <property type="match status" value="1"/>
</dbReference>
<proteinExistence type="predicted"/>
<dbReference type="EMBL" id="JACATZ010000001">
    <property type="protein sequence ID" value="NWJ45563.1"/>
    <property type="molecule type" value="Genomic_DNA"/>
</dbReference>
<dbReference type="Proteomes" id="UP001431572">
    <property type="component" value="Chromosome 1"/>
</dbReference>
<reference evidence="1 3" key="1">
    <citation type="submission" date="2020-06" db="EMBL/GenBank/DDBJ databases">
        <title>Anoxygenic phototrophic Chloroflexota member uses a Type I reaction center.</title>
        <authorList>
            <person name="Tsuji J.M."/>
            <person name="Shaw N.A."/>
            <person name="Nagashima S."/>
            <person name="Venkiteswaran J."/>
            <person name="Schiff S.L."/>
            <person name="Hanada S."/>
            <person name="Tank M."/>
            <person name="Neufeld J.D."/>
        </authorList>
    </citation>
    <scope>NUCLEOTIDE SEQUENCE [LARGE SCALE GENOMIC DNA]</scope>
    <source>
        <strain evidence="1">L227-S17</strain>
    </source>
</reference>
<accession>A0A8T7LX75</accession>
<sequence>MPPAATMGDKANGLCTHIIMVPAPPAPPVPTPIPHPFVGTIMGGCSTNVLIGGKPAAIMGATVQNLPPHVPLGPGPFGPPPPTNSGTVIKGSATVLINNKPAVRAGDTSTICATSAVPGTAVIVGTAMTVQIGG</sequence>
<evidence type="ECO:0000313" key="1">
    <source>
        <dbReference type="EMBL" id="NWJ45563.1"/>
    </source>
</evidence>
<gene>
    <name evidence="1" type="ORF">HXX08_06770</name>
    <name evidence="2" type="ORF">OZ401_000702</name>
</gene>
<evidence type="ECO:0000313" key="2">
    <source>
        <dbReference type="EMBL" id="WJW67436.1"/>
    </source>
</evidence>
<dbReference type="AlphaFoldDB" id="A0A8T7LX75"/>
<dbReference type="CDD" id="cd14740">
    <property type="entry name" value="PAAR_4"/>
    <property type="match status" value="1"/>
</dbReference>
<dbReference type="EMBL" id="CP128399">
    <property type="protein sequence ID" value="WJW67436.1"/>
    <property type="molecule type" value="Genomic_DNA"/>
</dbReference>
<evidence type="ECO:0000313" key="4">
    <source>
        <dbReference type="Proteomes" id="UP001431572"/>
    </source>
</evidence>